<dbReference type="Proteomes" id="UP000036987">
    <property type="component" value="Unassembled WGS sequence"/>
</dbReference>
<evidence type="ECO:0000259" key="4">
    <source>
        <dbReference type="Pfam" id="PF03081"/>
    </source>
</evidence>
<dbReference type="Pfam" id="PF03081">
    <property type="entry name" value="Exo70_C"/>
    <property type="match status" value="1"/>
</dbReference>
<keyword evidence="3" id="KW-0653">Protein transport</keyword>
<dbReference type="AlphaFoldDB" id="A0A0K9NJD6"/>
<evidence type="ECO:0000256" key="3">
    <source>
        <dbReference type="RuleBase" id="RU365026"/>
    </source>
</evidence>
<dbReference type="InterPro" id="IPR004140">
    <property type="entry name" value="Exo70"/>
</dbReference>
<dbReference type="GO" id="GO:0006887">
    <property type="term" value="P:exocytosis"/>
    <property type="evidence" value="ECO:0000318"/>
    <property type="project" value="GO_Central"/>
</dbReference>
<feature type="domain" description="Exocyst complex subunit Exo70 C-terminal" evidence="4">
    <location>
        <begin position="209"/>
        <end position="576"/>
    </location>
</feature>
<gene>
    <name evidence="5" type="ORF">ZOSMA_98G00050</name>
</gene>
<dbReference type="STRING" id="29655.A0A0K9NJD6"/>
<accession>A0A0K9NJD6</accession>
<reference evidence="6" key="1">
    <citation type="journal article" date="2016" name="Nature">
        <title>The genome of the seagrass Zostera marina reveals angiosperm adaptation to the sea.</title>
        <authorList>
            <person name="Olsen J.L."/>
            <person name="Rouze P."/>
            <person name="Verhelst B."/>
            <person name="Lin Y.-C."/>
            <person name="Bayer T."/>
            <person name="Collen J."/>
            <person name="Dattolo E."/>
            <person name="De Paoli E."/>
            <person name="Dittami S."/>
            <person name="Maumus F."/>
            <person name="Michel G."/>
            <person name="Kersting A."/>
            <person name="Lauritano C."/>
            <person name="Lohaus R."/>
            <person name="Toepel M."/>
            <person name="Tonon T."/>
            <person name="Vanneste K."/>
            <person name="Amirebrahimi M."/>
            <person name="Brakel J."/>
            <person name="Bostroem C."/>
            <person name="Chovatia M."/>
            <person name="Grimwood J."/>
            <person name="Jenkins J.W."/>
            <person name="Jueterbock A."/>
            <person name="Mraz A."/>
            <person name="Stam W.T."/>
            <person name="Tice H."/>
            <person name="Bornberg-Bauer E."/>
            <person name="Green P.J."/>
            <person name="Pearson G.A."/>
            <person name="Procaccini G."/>
            <person name="Duarte C.M."/>
            <person name="Schmutz J."/>
            <person name="Reusch T.B.H."/>
            <person name="Van de Peer Y."/>
        </authorList>
    </citation>
    <scope>NUCLEOTIDE SEQUENCE [LARGE SCALE GENOMIC DNA]</scope>
    <source>
        <strain evidence="6">cv. Finnish</strain>
    </source>
</reference>
<keyword evidence="6" id="KW-1185">Reference proteome</keyword>
<keyword evidence="3" id="KW-0268">Exocytosis</keyword>
<comment type="similarity">
    <text evidence="1 3">Belongs to the EXO70 family.</text>
</comment>
<comment type="caution">
    <text evidence="5">The sequence shown here is derived from an EMBL/GenBank/DDBJ whole genome shotgun (WGS) entry which is preliminary data.</text>
</comment>
<dbReference type="OMA" id="FPQECAN"/>
<name>A0A0K9NJD6_ZOSMR</name>
<dbReference type="PANTHER" id="PTHR12542:SF127">
    <property type="entry name" value="EXOCYST COMPLEX COMPONENT EXO70C1"/>
    <property type="match status" value="1"/>
</dbReference>
<dbReference type="GO" id="GO:0000145">
    <property type="term" value="C:exocyst"/>
    <property type="evidence" value="ECO:0000318"/>
    <property type="project" value="GO_Central"/>
</dbReference>
<evidence type="ECO:0000313" key="5">
    <source>
        <dbReference type="EMBL" id="KMZ56182.1"/>
    </source>
</evidence>
<comment type="function">
    <text evidence="3">Component of the exocyst complex.</text>
</comment>
<dbReference type="InterPro" id="IPR016159">
    <property type="entry name" value="Cullin_repeat-like_dom_sf"/>
</dbReference>
<dbReference type="EMBL" id="LFYR01002215">
    <property type="protein sequence ID" value="KMZ56182.1"/>
    <property type="molecule type" value="Genomic_DNA"/>
</dbReference>
<keyword evidence="2 3" id="KW-0813">Transport</keyword>
<organism evidence="5 6">
    <name type="scientific">Zostera marina</name>
    <name type="common">Eelgrass</name>
    <dbReference type="NCBI Taxonomy" id="29655"/>
    <lineage>
        <taxon>Eukaryota</taxon>
        <taxon>Viridiplantae</taxon>
        <taxon>Streptophyta</taxon>
        <taxon>Embryophyta</taxon>
        <taxon>Tracheophyta</taxon>
        <taxon>Spermatophyta</taxon>
        <taxon>Magnoliopsida</taxon>
        <taxon>Liliopsida</taxon>
        <taxon>Zosteraceae</taxon>
        <taxon>Zostera</taxon>
    </lineage>
</organism>
<dbReference type="SUPFAM" id="SSF74788">
    <property type="entry name" value="Cullin repeat-like"/>
    <property type="match status" value="1"/>
</dbReference>
<protein>
    <recommendedName>
        <fullName evidence="3">Exocyst subunit Exo70 family protein</fullName>
    </recommendedName>
</protein>
<evidence type="ECO:0000313" key="6">
    <source>
        <dbReference type="Proteomes" id="UP000036987"/>
    </source>
</evidence>
<sequence>MNSIKINHEQPTVVPPPTPVQTPKCSYDFISITTQIDEFLSGIDDTTRNLPQLPIPATKHLIAFVEKELFRCFDSGPSPVAIDNDNDLLKAIRQIFTLIDVLQVLPSDSSHANIISHTASVFHLAMVSIEEGFRSMLEYNDDPFKEVDRLERIASTVISVGYETECCQVFIIARVDRIWEVLEELGFVKIAIEDLHKMTWEVLENEIKIWIAAFKHAVSESFSQEKKLCKAVFSSYPAISAVLFSDLARGIILNLVNFGEAVASTSRSGEKLFKFLDMYETMRDLMPAVNDLFKDESSSSSTSSSTAKLQSELLFEMSIAKSRIGEAVVGMFNDVANSIKNDNDKVPVPGGAVHPLTRYIMNYLKYACEYKNTLEQVFQQHNRSDTVNDLQQKVSFADELVKMMGLLDEKLMARSKLYKDPSLTSIFLMNNGRYIVQKIKGLAETREMLGEQWCRKRSSDVRKYHKNYQRETWGKVLNCFKDEGLQIKGGSSVSKTVLKERFKTFNAMFEETHKTQGCWVISDAQLQSELRVSLQAVVVPAYRSFLGRFRRYLDAGRQSDKYIKYAPEDLETCIDELFSGNQSSTIIKGRK</sequence>
<evidence type="ECO:0000256" key="2">
    <source>
        <dbReference type="ARBA" id="ARBA00022448"/>
    </source>
</evidence>
<dbReference type="OrthoDB" id="1922221at2759"/>
<evidence type="ECO:0000256" key="1">
    <source>
        <dbReference type="ARBA" id="ARBA00006756"/>
    </source>
</evidence>
<dbReference type="Gene3D" id="1.20.1280.170">
    <property type="entry name" value="Exocyst complex component Exo70"/>
    <property type="match status" value="1"/>
</dbReference>
<dbReference type="GO" id="GO:0015031">
    <property type="term" value="P:protein transport"/>
    <property type="evidence" value="ECO:0007669"/>
    <property type="project" value="UniProtKB-KW"/>
</dbReference>
<proteinExistence type="inferred from homology"/>
<dbReference type="PANTHER" id="PTHR12542">
    <property type="entry name" value="EXOCYST COMPLEX PROTEIN EXO70"/>
    <property type="match status" value="1"/>
</dbReference>
<dbReference type="InterPro" id="IPR046364">
    <property type="entry name" value="Exo70_C"/>
</dbReference>
<dbReference type="GO" id="GO:0005546">
    <property type="term" value="F:phosphatidylinositol-4,5-bisphosphate binding"/>
    <property type="evidence" value="ECO:0007669"/>
    <property type="project" value="InterPro"/>
</dbReference>